<name>A0A4P9WIF2_9FUNG</name>
<proteinExistence type="predicted"/>
<feature type="compositionally biased region" description="Basic and acidic residues" evidence="1">
    <location>
        <begin position="318"/>
        <end position="328"/>
    </location>
</feature>
<dbReference type="Pfam" id="PF01852">
    <property type="entry name" value="START"/>
    <property type="match status" value="1"/>
</dbReference>
<sequence length="328" mass="36368">MLQKYRSADRRRPSIPSPTHHSAPTSPRSVSPTPSSSSSRRQSFFSHSTAHGGLSLAPHVDSLPAPALNDPNADPFLLDHADLAMQNLRSLALDSVSWKPVLTHKSGAVVYSRKATKTDPIPVYKGVALVAGFAPDAIFALIKSRGLWDEWYLEGHMVETVTDDVTLNYMVMKPPTQMANPRDLALLDRRDYDPVSGTIAYASTSVDTTKIPKYPGRIRAFLKLNGWILEPLVAPNGTVSTRVSYYIQTDVGGFIPGPLVKKYLTKRALVVVAMEEYLKRFGPPKIAVNERHRDSMQRERAFSHLRNSEAPSLSSSERPPRTTAELRR</sequence>
<feature type="domain" description="START" evidence="2">
    <location>
        <begin position="98"/>
        <end position="281"/>
    </location>
</feature>
<evidence type="ECO:0000313" key="3">
    <source>
        <dbReference type="EMBL" id="RKO92554.1"/>
    </source>
</evidence>
<evidence type="ECO:0000256" key="1">
    <source>
        <dbReference type="SAM" id="MobiDB-lite"/>
    </source>
</evidence>
<dbReference type="Proteomes" id="UP000269721">
    <property type="component" value="Unassembled WGS sequence"/>
</dbReference>
<feature type="compositionally biased region" description="Low complexity" evidence="1">
    <location>
        <begin position="17"/>
        <end position="44"/>
    </location>
</feature>
<dbReference type="Gene3D" id="3.30.530.20">
    <property type="match status" value="1"/>
</dbReference>
<dbReference type="EMBL" id="KZ994589">
    <property type="protein sequence ID" value="RKO92554.1"/>
    <property type="molecule type" value="Genomic_DNA"/>
</dbReference>
<accession>A0A4P9WIF2</accession>
<dbReference type="GO" id="GO:0005737">
    <property type="term" value="C:cytoplasm"/>
    <property type="evidence" value="ECO:0007669"/>
    <property type="project" value="UniProtKB-ARBA"/>
</dbReference>
<dbReference type="GO" id="GO:0008289">
    <property type="term" value="F:lipid binding"/>
    <property type="evidence" value="ECO:0007669"/>
    <property type="project" value="InterPro"/>
</dbReference>
<dbReference type="PANTHER" id="PTHR19308:SF14">
    <property type="entry name" value="START DOMAIN-CONTAINING PROTEIN"/>
    <property type="match status" value="1"/>
</dbReference>
<dbReference type="AlphaFoldDB" id="A0A4P9WIF2"/>
<reference evidence="4" key="1">
    <citation type="journal article" date="2018" name="Nat. Microbiol.">
        <title>Leveraging single-cell genomics to expand the fungal tree of life.</title>
        <authorList>
            <person name="Ahrendt S.R."/>
            <person name="Quandt C.A."/>
            <person name="Ciobanu D."/>
            <person name="Clum A."/>
            <person name="Salamov A."/>
            <person name="Andreopoulos B."/>
            <person name="Cheng J.F."/>
            <person name="Woyke T."/>
            <person name="Pelin A."/>
            <person name="Henrissat B."/>
            <person name="Reynolds N.K."/>
            <person name="Benny G.L."/>
            <person name="Smith M.E."/>
            <person name="James T.Y."/>
            <person name="Grigoriev I.V."/>
        </authorList>
    </citation>
    <scope>NUCLEOTIDE SEQUENCE [LARGE SCALE GENOMIC DNA]</scope>
</reference>
<dbReference type="PROSITE" id="PS50848">
    <property type="entry name" value="START"/>
    <property type="match status" value="1"/>
</dbReference>
<dbReference type="InterPro" id="IPR002913">
    <property type="entry name" value="START_lipid-bd_dom"/>
</dbReference>
<evidence type="ECO:0000259" key="2">
    <source>
        <dbReference type="PROSITE" id="PS50848"/>
    </source>
</evidence>
<dbReference type="InterPro" id="IPR051213">
    <property type="entry name" value="START_lipid_transfer"/>
</dbReference>
<gene>
    <name evidence="3" type="ORF">BDK51DRAFT_44125</name>
</gene>
<feature type="region of interest" description="Disordered" evidence="1">
    <location>
        <begin position="289"/>
        <end position="328"/>
    </location>
</feature>
<dbReference type="OrthoDB" id="196858at2759"/>
<organism evidence="3 4">
    <name type="scientific">Blyttiomyces helicus</name>
    <dbReference type="NCBI Taxonomy" id="388810"/>
    <lineage>
        <taxon>Eukaryota</taxon>
        <taxon>Fungi</taxon>
        <taxon>Fungi incertae sedis</taxon>
        <taxon>Chytridiomycota</taxon>
        <taxon>Chytridiomycota incertae sedis</taxon>
        <taxon>Chytridiomycetes</taxon>
        <taxon>Chytridiomycetes incertae sedis</taxon>
        <taxon>Blyttiomyces</taxon>
    </lineage>
</organism>
<feature type="compositionally biased region" description="Basic and acidic residues" evidence="1">
    <location>
        <begin position="289"/>
        <end position="302"/>
    </location>
</feature>
<dbReference type="SUPFAM" id="SSF55961">
    <property type="entry name" value="Bet v1-like"/>
    <property type="match status" value="1"/>
</dbReference>
<dbReference type="InterPro" id="IPR023393">
    <property type="entry name" value="START-like_dom_sf"/>
</dbReference>
<dbReference type="PANTHER" id="PTHR19308">
    <property type="entry name" value="PHOSPHATIDYLCHOLINE TRANSFER PROTEIN"/>
    <property type="match status" value="1"/>
</dbReference>
<feature type="region of interest" description="Disordered" evidence="1">
    <location>
        <begin position="1"/>
        <end position="44"/>
    </location>
</feature>
<protein>
    <recommendedName>
        <fullName evidence="2">START domain-containing protein</fullName>
    </recommendedName>
</protein>
<dbReference type="CDD" id="cd00177">
    <property type="entry name" value="START"/>
    <property type="match status" value="1"/>
</dbReference>
<feature type="compositionally biased region" description="Basic and acidic residues" evidence="1">
    <location>
        <begin position="1"/>
        <end position="12"/>
    </location>
</feature>
<keyword evidence="4" id="KW-1185">Reference proteome</keyword>
<evidence type="ECO:0000313" key="4">
    <source>
        <dbReference type="Proteomes" id="UP000269721"/>
    </source>
</evidence>